<evidence type="ECO:0000313" key="2">
    <source>
        <dbReference type="EMBL" id="KAJ8365387.1"/>
    </source>
</evidence>
<protein>
    <submittedName>
        <fullName evidence="2">Uncharacterized protein</fullName>
    </submittedName>
</protein>
<dbReference type="Proteomes" id="UP001152622">
    <property type="component" value="Chromosome 4"/>
</dbReference>
<name>A0A9Q1J292_SYNKA</name>
<keyword evidence="3" id="KW-1185">Reference proteome</keyword>
<feature type="region of interest" description="Disordered" evidence="1">
    <location>
        <begin position="36"/>
        <end position="76"/>
    </location>
</feature>
<comment type="caution">
    <text evidence="2">The sequence shown here is derived from an EMBL/GenBank/DDBJ whole genome shotgun (WGS) entry which is preliminary data.</text>
</comment>
<feature type="compositionally biased region" description="Basic and acidic residues" evidence="1">
    <location>
        <begin position="66"/>
        <end position="76"/>
    </location>
</feature>
<gene>
    <name evidence="2" type="ORF">SKAU_G00142180</name>
</gene>
<organism evidence="2 3">
    <name type="scientific">Synaphobranchus kaupii</name>
    <name type="common">Kaup's arrowtooth eel</name>
    <dbReference type="NCBI Taxonomy" id="118154"/>
    <lineage>
        <taxon>Eukaryota</taxon>
        <taxon>Metazoa</taxon>
        <taxon>Chordata</taxon>
        <taxon>Craniata</taxon>
        <taxon>Vertebrata</taxon>
        <taxon>Euteleostomi</taxon>
        <taxon>Actinopterygii</taxon>
        <taxon>Neopterygii</taxon>
        <taxon>Teleostei</taxon>
        <taxon>Anguilliformes</taxon>
        <taxon>Synaphobranchidae</taxon>
        <taxon>Synaphobranchus</taxon>
    </lineage>
</organism>
<proteinExistence type="predicted"/>
<accession>A0A9Q1J292</accession>
<reference evidence="2" key="1">
    <citation type="journal article" date="2023" name="Science">
        <title>Genome structures resolve the early diversification of teleost fishes.</title>
        <authorList>
            <person name="Parey E."/>
            <person name="Louis A."/>
            <person name="Montfort J."/>
            <person name="Bouchez O."/>
            <person name="Roques C."/>
            <person name="Iampietro C."/>
            <person name="Lluch J."/>
            <person name="Castinel A."/>
            <person name="Donnadieu C."/>
            <person name="Desvignes T."/>
            <person name="Floi Bucao C."/>
            <person name="Jouanno E."/>
            <person name="Wen M."/>
            <person name="Mejri S."/>
            <person name="Dirks R."/>
            <person name="Jansen H."/>
            <person name="Henkel C."/>
            <person name="Chen W.J."/>
            <person name="Zahm M."/>
            <person name="Cabau C."/>
            <person name="Klopp C."/>
            <person name="Thompson A.W."/>
            <person name="Robinson-Rechavi M."/>
            <person name="Braasch I."/>
            <person name="Lecointre G."/>
            <person name="Bobe J."/>
            <person name="Postlethwait J.H."/>
            <person name="Berthelot C."/>
            <person name="Roest Crollius H."/>
            <person name="Guiguen Y."/>
        </authorList>
    </citation>
    <scope>NUCLEOTIDE SEQUENCE</scope>
    <source>
        <strain evidence="2">WJC10195</strain>
    </source>
</reference>
<sequence>MSTMSYGSSGFNAIGRYGSGDNSAVGDTVKAAVEVVPDSITSDGDGGNDKDKSKGIGDVTSGAAGDVDKQAAENKA</sequence>
<dbReference type="EMBL" id="JAINUF010000004">
    <property type="protein sequence ID" value="KAJ8365387.1"/>
    <property type="molecule type" value="Genomic_DNA"/>
</dbReference>
<dbReference type="AlphaFoldDB" id="A0A9Q1J292"/>
<evidence type="ECO:0000313" key="3">
    <source>
        <dbReference type="Proteomes" id="UP001152622"/>
    </source>
</evidence>
<evidence type="ECO:0000256" key="1">
    <source>
        <dbReference type="SAM" id="MobiDB-lite"/>
    </source>
</evidence>